<evidence type="ECO:0000313" key="3">
    <source>
        <dbReference type="Proteomes" id="UP001279734"/>
    </source>
</evidence>
<dbReference type="EMBL" id="BSYO01000005">
    <property type="protein sequence ID" value="GMH05089.1"/>
    <property type="molecule type" value="Genomic_DNA"/>
</dbReference>
<dbReference type="AlphaFoldDB" id="A0AAD3S641"/>
<evidence type="ECO:0000259" key="1">
    <source>
        <dbReference type="Pfam" id="PF00462"/>
    </source>
</evidence>
<dbReference type="PROSITE" id="PS51354">
    <property type="entry name" value="GLUTAREDOXIN_2"/>
    <property type="match status" value="1"/>
</dbReference>
<comment type="caution">
    <text evidence="2">The sequence shown here is derived from an EMBL/GenBank/DDBJ whole genome shotgun (WGS) entry which is preliminary data.</text>
</comment>
<dbReference type="PANTHER" id="PTHR45669:SF18">
    <property type="entry name" value="GLUTAREDOXIN FAMILY PROTEIN"/>
    <property type="match status" value="1"/>
</dbReference>
<organism evidence="2 3">
    <name type="scientific">Nepenthes gracilis</name>
    <name type="common">Slender pitcher plant</name>
    <dbReference type="NCBI Taxonomy" id="150966"/>
    <lineage>
        <taxon>Eukaryota</taxon>
        <taxon>Viridiplantae</taxon>
        <taxon>Streptophyta</taxon>
        <taxon>Embryophyta</taxon>
        <taxon>Tracheophyta</taxon>
        <taxon>Spermatophyta</taxon>
        <taxon>Magnoliopsida</taxon>
        <taxon>eudicotyledons</taxon>
        <taxon>Gunneridae</taxon>
        <taxon>Pentapetalae</taxon>
        <taxon>Caryophyllales</taxon>
        <taxon>Nepenthaceae</taxon>
        <taxon>Nepenthes</taxon>
    </lineage>
</organism>
<dbReference type="InterPro" id="IPR036249">
    <property type="entry name" value="Thioredoxin-like_sf"/>
</dbReference>
<dbReference type="CDD" id="cd03031">
    <property type="entry name" value="GRX_GRX_like"/>
    <property type="match status" value="1"/>
</dbReference>
<dbReference type="Gene3D" id="3.40.30.10">
    <property type="entry name" value="Glutaredoxin"/>
    <property type="match status" value="1"/>
</dbReference>
<dbReference type="InterPro" id="IPR002109">
    <property type="entry name" value="Glutaredoxin"/>
</dbReference>
<dbReference type="PANTHER" id="PTHR45669">
    <property type="entry name" value="GLUTAREDOXIN DOMAIN-CONTAINING CYSTEINE-RICH PROTEIN CG12206-RELATED"/>
    <property type="match status" value="1"/>
</dbReference>
<dbReference type="Pfam" id="PF00462">
    <property type="entry name" value="Glutaredoxin"/>
    <property type="match status" value="1"/>
</dbReference>
<gene>
    <name evidence="2" type="ORF">Nepgr_006929</name>
</gene>
<name>A0AAD3S641_NEPGR</name>
<proteinExistence type="predicted"/>
<dbReference type="Pfam" id="PF23733">
    <property type="entry name" value="GRXCR1-2_C"/>
    <property type="match status" value="1"/>
</dbReference>
<evidence type="ECO:0000313" key="2">
    <source>
        <dbReference type="EMBL" id="GMH05089.1"/>
    </source>
</evidence>
<dbReference type="Proteomes" id="UP001279734">
    <property type="component" value="Unassembled WGS sequence"/>
</dbReference>
<reference evidence="2" key="1">
    <citation type="submission" date="2023-05" db="EMBL/GenBank/DDBJ databases">
        <title>Nepenthes gracilis genome sequencing.</title>
        <authorList>
            <person name="Fukushima K."/>
        </authorList>
    </citation>
    <scope>NUCLEOTIDE SEQUENCE</scope>
    <source>
        <strain evidence="2">SING2019-196</strain>
    </source>
</reference>
<dbReference type="SUPFAM" id="SSF52833">
    <property type="entry name" value="Thioredoxin-like"/>
    <property type="match status" value="1"/>
</dbReference>
<sequence>MSRVDENCEFSTDPKRSSVLNRAVTIHSSAYQFPKKPYAYSSPALDRISSVKKWYNPFESAGNSIKGKVRQLRIFFESPRVPISLPDPSSQSQSSPLSNKFKHAKSFGAESILDASTIRLPGTEDRIVVYFTSLRGVRRTYEDCYAVRMILKGYKVYVDERDLSMDSAYKKELQNVLGEKSSVSLPQVFIKGRFVGGADVIKHLNEIGELRKLLEGLPLRERGTVCNTCGDVRFVPCSNCNGSRKVFDEDEEIMKRCSECNENGLVRCPECCL</sequence>
<keyword evidence="3" id="KW-1185">Reference proteome</keyword>
<protein>
    <recommendedName>
        <fullName evidence="1">Glutaredoxin domain-containing protein</fullName>
    </recommendedName>
</protein>
<accession>A0AAD3S641</accession>
<feature type="domain" description="Glutaredoxin" evidence="1">
    <location>
        <begin position="128"/>
        <end position="195"/>
    </location>
</feature>